<accession>A0A4U7N8C4</accession>
<dbReference type="PANTHER" id="PTHR43083:SF6">
    <property type="entry name" value="MANNAN POLYMERASE COMPLEXES SUBUNIT MNN9"/>
    <property type="match status" value="1"/>
</dbReference>
<protein>
    <recommendedName>
        <fullName evidence="3">Glycosyltransferase family 2 protein</fullName>
    </recommendedName>
</protein>
<name>A0A4U7N8C4_9RHOB</name>
<evidence type="ECO:0008006" key="3">
    <source>
        <dbReference type="Google" id="ProtNLM"/>
    </source>
</evidence>
<reference evidence="1 2" key="1">
    <citation type="submission" date="2019-04" db="EMBL/GenBank/DDBJ databases">
        <title>Genome sequence of Pelagicola litoralis CL-ES2.</title>
        <authorList>
            <person name="Cao J."/>
        </authorList>
    </citation>
    <scope>NUCLEOTIDE SEQUENCE [LARGE SCALE GENOMIC DNA]</scope>
    <source>
        <strain evidence="1 2">CL-ES2</strain>
    </source>
</reference>
<sequence length="331" mass="37388">MIIAISLCPHLWKITCPSTHSISTPEQIMGILQDIREAWKKRRCMRERAPTFTRFTHTLPEFPLPQSTPLGPDVPHVAILTPCKNASGMLDQYFALLDGLDYPKDRIHLHLLEGDSTDDTFTRAQDALRQRQDVYGSVDLQKLDLGHEFGARADRARLSIQRQRRAGIATCRNHLLKSYLDTPAEFALFIDVDLMDIPADALRRCLSFNAPVMMANCLVPDGSRSFGLNAFLYTRPVSDLCAEYYVSDDIYQPPMGFFRHYPAPDSPHEIEPLHSVGGTFLLVRRDVVEAGAIFPEEPYQLHIETEGFALMASDLGFGSFMLPQLHVRHGH</sequence>
<evidence type="ECO:0000313" key="1">
    <source>
        <dbReference type="EMBL" id="TKZ22018.1"/>
    </source>
</evidence>
<evidence type="ECO:0000313" key="2">
    <source>
        <dbReference type="Proteomes" id="UP000306575"/>
    </source>
</evidence>
<dbReference type="InterPro" id="IPR052086">
    <property type="entry name" value="Mannan_Polymerase_Subunit"/>
</dbReference>
<dbReference type="SUPFAM" id="SSF53448">
    <property type="entry name" value="Nucleotide-diphospho-sugar transferases"/>
    <property type="match status" value="1"/>
</dbReference>
<dbReference type="Gene3D" id="3.90.550.10">
    <property type="entry name" value="Spore Coat Polysaccharide Biosynthesis Protein SpsA, Chain A"/>
    <property type="match status" value="1"/>
</dbReference>
<comment type="caution">
    <text evidence="1">The sequence shown here is derived from an EMBL/GenBank/DDBJ whole genome shotgun (WGS) entry which is preliminary data.</text>
</comment>
<dbReference type="Pfam" id="PF03452">
    <property type="entry name" value="Anp1"/>
    <property type="match status" value="1"/>
</dbReference>
<gene>
    <name evidence="1" type="ORF">FAP39_02130</name>
</gene>
<organism evidence="1 2">
    <name type="scientific">Shimia litoralis</name>
    <dbReference type="NCBI Taxonomy" id="420403"/>
    <lineage>
        <taxon>Bacteria</taxon>
        <taxon>Pseudomonadati</taxon>
        <taxon>Pseudomonadota</taxon>
        <taxon>Alphaproteobacteria</taxon>
        <taxon>Rhodobacterales</taxon>
        <taxon>Roseobacteraceae</taxon>
    </lineage>
</organism>
<proteinExistence type="predicted"/>
<dbReference type="Proteomes" id="UP000306575">
    <property type="component" value="Unassembled WGS sequence"/>
</dbReference>
<dbReference type="EMBL" id="SULI01000002">
    <property type="protein sequence ID" value="TKZ22018.1"/>
    <property type="molecule type" value="Genomic_DNA"/>
</dbReference>
<keyword evidence="2" id="KW-1185">Reference proteome</keyword>
<dbReference type="AlphaFoldDB" id="A0A4U7N8C4"/>
<dbReference type="InterPro" id="IPR029044">
    <property type="entry name" value="Nucleotide-diphossugar_trans"/>
</dbReference>
<dbReference type="OrthoDB" id="277808at2"/>
<dbReference type="PANTHER" id="PTHR43083">
    <property type="entry name" value="MANNAN POLYMERASE II"/>
    <property type="match status" value="1"/>
</dbReference>